<sequence length="101" mass="10380">MFSIYKNTNSKGFRSLANGEEVKYVVESSEGCPKVVEVIGPNGSIFCGSSRSKCSDDGGGSYGSGSGGFGGGGMRGSYRRGSDGGRCYKCGEMGHLAHDCG</sequence>
<dbReference type="InterPro" id="IPR036875">
    <property type="entry name" value="Znf_CCHC_sf"/>
</dbReference>
<feature type="region of interest" description="Disordered" evidence="2">
    <location>
        <begin position="56"/>
        <end position="81"/>
    </location>
</feature>
<keyword evidence="1" id="KW-0862">Zinc</keyword>
<dbReference type="Pfam" id="PF00098">
    <property type="entry name" value="zf-CCHC"/>
    <property type="match status" value="1"/>
</dbReference>
<organism evidence="4 5">
    <name type="scientific">Gossypium stocksii</name>
    <dbReference type="NCBI Taxonomy" id="47602"/>
    <lineage>
        <taxon>Eukaryota</taxon>
        <taxon>Viridiplantae</taxon>
        <taxon>Streptophyta</taxon>
        <taxon>Embryophyta</taxon>
        <taxon>Tracheophyta</taxon>
        <taxon>Spermatophyta</taxon>
        <taxon>Magnoliopsida</taxon>
        <taxon>eudicotyledons</taxon>
        <taxon>Gunneridae</taxon>
        <taxon>Pentapetalae</taxon>
        <taxon>rosids</taxon>
        <taxon>malvids</taxon>
        <taxon>Malvales</taxon>
        <taxon>Malvaceae</taxon>
        <taxon>Malvoideae</taxon>
        <taxon>Gossypium</taxon>
    </lineage>
</organism>
<evidence type="ECO:0000313" key="4">
    <source>
        <dbReference type="EMBL" id="KAH1114550.1"/>
    </source>
</evidence>
<comment type="caution">
    <text evidence="4">The sequence shown here is derived from an EMBL/GenBank/DDBJ whole genome shotgun (WGS) entry which is preliminary data.</text>
</comment>
<keyword evidence="5" id="KW-1185">Reference proteome</keyword>
<dbReference type="AlphaFoldDB" id="A0A9D3WA36"/>
<dbReference type="InterPro" id="IPR001878">
    <property type="entry name" value="Znf_CCHC"/>
</dbReference>
<gene>
    <name evidence="4" type="ORF">J1N35_007928</name>
</gene>
<dbReference type="GO" id="GO:0008270">
    <property type="term" value="F:zinc ion binding"/>
    <property type="evidence" value="ECO:0007669"/>
    <property type="project" value="UniProtKB-KW"/>
</dbReference>
<evidence type="ECO:0000313" key="5">
    <source>
        <dbReference type="Proteomes" id="UP000828251"/>
    </source>
</evidence>
<evidence type="ECO:0000259" key="3">
    <source>
        <dbReference type="PROSITE" id="PS50158"/>
    </source>
</evidence>
<dbReference type="PANTHER" id="PTHR46565:SF20">
    <property type="entry name" value="COLD SHOCK DOMAIN-CONTAINING PROTEIN 4"/>
    <property type="match status" value="1"/>
</dbReference>
<accession>A0A9D3WA36</accession>
<feature type="domain" description="CCHC-type" evidence="3">
    <location>
        <begin position="86"/>
        <end position="100"/>
    </location>
</feature>
<feature type="compositionally biased region" description="Gly residues" evidence="2">
    <location>
        <begin position="57"/>
        <end position="75"/>
    </location>
</feature>
<dbReference type="PROSITE" id="PS50158">
    <property type="entry name" value="ZF_CCHC"/>
    <property type="match status" value="1"/>
</dbReference>
<evidence type="ECO:0000256" key="1">
    <source>
        <dbReference type="PROSITE-ProRule" id="PRU00047"/>
    </source>
</evidence>
<dbReference type="OrthoDB" id="10547710at2759"/>
<keyword evidence="1" id="KW-0863">Zinc-finger</keyword>
<dbReference type="Proteomes" id="UP000828251">
    <property type="component" value="Unassembled WGS sequence"/>
</dbReference>
<dbReference type="GO" id="GO:0003676">
    <property type="term" value="F:nucleic acid binding"/>
    <property type="evidence" value="ECO:0007669"/>
    <property type="project" value="InterPro"/>
</dbReference>
<keyword evidence="1" id="KW-0479">Metal-binding</keyword>
<name>A0A9D3WA36_9ROSI</name>
<evidence type="ECO:0000256" key="2">
    <source>
        <dbReference type="SAM" id="MobiDB-lite"/>
    </source>
</evidence>
<reference evidence="4 5" key="1">
    <citation type="journal article" date="2021" name="Plant Biotechnol. J.">
        <title>Multi-omics assisted identification of the key and species-specific regulatory components of drought-tolerant mechanisms in Gossypium stocksii.</title>
        <authorList>
            <person name="Yu D."/>
            <person name="Ke L."/>
            <person name="Zhang D."/>
            <person name="Wu Y."/>
            <person name="Sun Y."/>
            <person name="Mei J."/>
            <person name="Sun J."/>
            <person name="Sun Y."/>
        </authorList>
    </citation>
    <scope>NUCLEOTIDE SEQUENCE [LARGE SCALE GENOMIC DNA]</scope>
    <source>
        <strain evidence="5">cv. E1</strain>
        <tissue evidence="4">Leaf</tissue>
    </source>
</reference>
<dbReference type="PANTHER" id="PTHR46565">
    <property type="entry name" value="COLD SHOCK DOMAIN PROTEIN 2"/>
    <property type="match status" value="1"/>
</dbReference>
<proteinExistence type="predicted"/>
<dbReference type="SUPFAM" id="SSF57756">
    <property type="entry name" value="Retrovirus zinc finger-like domains"/>
    <property type="match status" value="1"/>
</dbReference>
<dbReference type="Gene3D" id="4.10.60.10">
    <property type="entry name" value="Zinc finger, CCHC-type"/>
    <property type="match status" value="1"/>
</dbReference>
<dbReference type="EMBL" id="JAIQCV010000003">
    <property type="protein sequence ID" value="KAH1114550.1"/>
    <property type="molecule type" value="Genomic_DNA"/>
</dbReference>
<protein>
    <recommendedName>
        <fullName evidence="3">CCHC-type domain-containing protein</fullName>
    </recommendedName>
</protein>